<dbReference type="PANTHER" id="PTHR43407">
    <property type="entry name" value="GLUTAMINE SYNTHETASE"/>
    <property type="match status" value="1"/>
</dbReference>
<dbReference type="GO" id="GO:0016020">
    <property type="term" value="C:membrane"/>
    <property type="evidence" value="ECO:0007669"/>
    <property type="project" value="TreeGrafter"/>
</dbReference>
<evidence type="ECO:0000313" key="10">
    <source>
        <dbReference type="Proteomes" id="UP000749559"/>
    </source>
</evidence>
<comment type="subunit">
    <text evidence="3">Dodecamer. Interacts with BFSP2 and VIM.</text>
</comment>
<dbReference type="AlphaFoldDB" id="A0A8S4NK99"/>
<evidence type="ECO:0000256" key="4">
    <source>
        <dbReference type="ARBA" id="ARBA00039404"/>
    </source>
</evidence>
<dbReference type="InterPro" id="IPR014746">
    <property type="entry name" value="Gln_synth/guanido_kin_cat_dom"/>
</dbReference>
<dbReference type="PANTHER" id="PTHR43407:SF1">
    <property type="entry name" value="LENGSIN"/>
    <property type="match status" value="1"/>
</dbReference>
<dbReference type="SUPFAM" id="SSF55931">
    <property type="entry name" value="Glutamine synthetase/guanido kinase"/>
    <property type="match status" value="1"/>
</dbReference>
<evidence type="ECO:0000256" key="5">
    <source>
        <dbReference type="ARBA" id="ARBA00042675"/>
    </source>
</evidence>
<dbReference type="GO" id="GO:0006542">
    <property type="term" value="P:glutamine biosynthetic process"/>
    <property type="evidence" value="ECO:0007669"/>
    <property type="project" value="InterPro"/>
</dbReference>
<evidence type="ECO:0000256" key="2">
    <source>
        <dbReference type="ARBA" id="ARBA00037583"/>
    </source>
</evidence>
<sequence length="463" mass="52100">MAKVSGKGVEFKRTISHTFPFQGTTIVEDLQDAANRFDYVRFTISDFHGIARNKTIPSRHVARFLRQGLGMYCGILTAGPRSDLPFIQKIKDLGDPDALIVAEPDTMHALPWAGCGEYKVGEVICEPHWKEDGSYQEACPRYVARRQLDRLSNMGFSVTGANEFEFQVLNEKTLEPVFEGLDVFTSVVMATQESLLYEIDSELLKAGVDTETYQTEYGPGQFEITMRPVKDMKIADSAFIFKNGVKEICQKRGLLATFMSKPFPGHLMNGTHFNHSLWDRKGKNPMYDPTKDDNLSEFAGHWIGGLVKHSRAITALCCPTVNCYRRMGQHWCPDIINWGIMNRHTLFRVKNTGESGTYVENRLPSGACNSYLVMAATLAAGIDGVLNKIPRPKEADKDGEKLPQTLSEAITALKEDSVLCEGLGEEFVDWFTRVKQECEIDPLGEDKNEDAYPAEREMYMKLM</sequence>
<accession>A0A8S4NK99</accession>
<dbReference type="SUPFAM" id="SSF54368">
    <property type="entry name" value="Glutamine synthetase, N-terminal domain"/>
    <property type="match status" value="1"/>
</dbReference>
<evidence type="ECO:0000313" key="9">
    <source>
        <dbReference type="EMBL" id="CAH1780790.1"/>
    </source>
</evidence>
<evidence type="ECO:0000259" key="8">
    <source>
        <dbReference type="PROSITE" id="PS51987"/>
    </source>
</evidence>
<comment type="similarity">
    <text evidence="1 6 7">Belongs to the glutamine synthetase family.</text>
</comment>
<dbReference type="InterPro" id="IPR036651">
    <property type="entry name" value="Gln_synt_N_sf"/>
</dbReference>
<feature type="domain" description="GS catalytic" evidence="8">
    <location>
        <begin position="140"/>
        <end position="463"/>
    </location>
</feature>
<organism evidence="9 10">
    <name type="scientific">Owenia fusiformis</name>
    <name type="common">Polychaete worm</name>
    <dbReference type="NCBI Taxonomy" id="6347"/>
    <lineage>
        <taxon>Eukaryota</taxon>
        <taxon>Metazoa</taxon>
        <taxon>Spiralia</taxon>
        <taxon>Lophotrochozoa</taxon>
        <taxon>Annelida</taxon>
        <taxon>Polychaeta</taxon>
        <taxon>Sedentaria</taxon>
        <taxon>Canalipalpata</taxon>
        <taxon>Sabellida</taxon>
        <taxon>Oweniida</taxon>
        <taxon>Oweniidae</taxon>
        <taxon>Owenia</taxon>
    </lineage>
</organism>
<dbReference type="EMBL" id="CAIIXF020000004">
    <property type="protein sequence ID" value="CAH1780790.1"/>
    <property type="molecule type" value="Genomic_DNA"/>
</dbReference>
<evidence type="ECO:0000256" key="1">
    <source>
        <dbReference type="ARBA" id="ARBA00009897"/>
    </source>
</evidence>
<comment type="caution">
    <text evidence="9">The sequence shown here is derived from an EMBL/GenBank/DDBJ whole genome shotgun (WGS) entry which is preliminary data.</text>
</comment>
<dbReference type="GO" id="GO:0005737">
    <property type="term" value="C:cytoplasm"/>
    <property type="evidence" value="ECO:0007669"/>
    <property type="project" value="TreeGrafter"/>
</dbReference>
<dbReference type="SMART" id="SM01230">
    <property type="entry name" value="Gln-synt_C"/>
    <property type="match status" value="1"/>
</dbReference>
<dbReference type="OrthoDB" id="77835at2759"/>
<evidence type="ECO:0000256" key="7">
    <source>
        <dbReference type="RuleBase" id="RU000384"/>
    </source>
</evidence>
<keyword evidence="10" id="KW-1185">Reference proteome</keyword>
<dbReference type="Gene3D" id="3.30.590.10">
    <property type="entry name" value="Glutamine synthetase/guanido kinase, catalytic domain"/>
    <property type="match status" value="1"/>
</dbReference>
<dbReference type="Pfam" id="PF00120">
    <property type="entry name" value="Gln-synt_C"/>
    <property type="match status" value="1"/>
</dbReference>
<comment type="function">
    <text evidence="2">May act as a component of the cytoskeleton or as a chaperone for the reorganization of intermediate filament proteins during terminal differentiation in the lens. Does not seem to have enzymatic activity.</text>
</comment>
<evidence type="ECO:0000256" key="3">
    <source>
        <dbReference type="ARBA" id="ARBA00038790"/>
    </source>
</evidence>
<gene>
    <name evidence="9" type="ORF">OFUS_LOCUS7435</name>
</gene>
<dbReference type="Proteomes" id="UP000749559">
    <property type="component" value="Unassembled WGS sequence"/>
</dbReference>
<dbReference type="InterPro" id="IPR008146">
    <property type="entry name" value="Gln_synth_cat_dom"/>
</dbReference>
<dbReference type="PROSITE" id="PS51987">
    <property type="entry name" value="GS_CATALYTIC"/>
    <property type="match status" value="1"/>
</dbReference>
<dbReference type="Gene3D" id="3.10.20.70">
    <property type="entry name" value="Glutamine synthetase, N-terminal domain"/>
    <property type="match status" value="1"/>
</dbReference>
<name>A0A8S4NK99_OWEFU</name>
<protein>
    <recommendedName>
        <fullName evidence="4">Lengsin</fullName>
    </recommendedName>
    <alternativeName>
        <fullName evidence="5">Glutamate-ammonia ligase domain-containing protein 1</fullName>
    </alternativeName>
</protein>
<reference evidence="9" key="1">
    <citation type="submission" date="2022-03" db="EMBL/GenBank/DDBJ databases">
        <authorList>
            <person name="Martin C."/>
        </authorList>
    </citation>
    <scope>NUCLEOTIDE SEQUENCE</scope>
</reference>
<proteinExistence type="inferred from homology"/>
<dbReference type="GO" id="GO:0004356">
    <property type="term" value="F:glutamine synthetase activity"/>
    <property type="evidence" value="ECO:0007669"/>
    <property type="project" value="InterPro"/>
</dbReference>
<evidence type="ECO:0000256" key="6">
    <source>
        <dbReference type="PROSITE-ProRule" id="PRU01331"/>
    </source>
</evidence>